<protein>
    <submittedName>
        <fullName evidence="5">TetR/AcrR family transcriptional regulator</fullName>
    </submittedName>
</protein>
<dbReference type="Pfam" id="PF00440">
    <property type="entry name" value="TetR_N"/>
    <property type="match status" value="1"/>
</dbReference>
<dbReference type="Gene3D" id="1.10.357.10">
    <property type="entry name" value="Tetracycline Repressor, domain 2"/>
    <property type="match status" value="1"/>
</dbReference>
<dbReference type="InterPro" id="IPR023772">
    <property type="entry name" value="DNA-bd_HTH_TetR-type_CS"/>
</dbReference>
<accession>A0A3S0QX43</accession>
<proteinExistence type="predicted"/>
<dbReference type="PANTHER" id="PTHR43479:SF11">
    <property type="entry name" value="ACREF_ENVCD OPERON REPRESSOR-RELATED"/>
    <property type="match status" value="1"/>
</dbReference>
<name>A0A3S0QX43_9BACI</name>
<sequence length="195" mass="22131">MAKPNVINKSILINSAKECIVENGIENFTLRSVADKAEVTQGTIYYHFRTKEQLLIEIVEGICESTWNELSKKDEIIVKEALQYAKSRCTYDSFFHKLFFSLVAASFNNVKIREQLGQILSLENEALYNKISSAWTKSPINGVDNETWGIIFNAIIDGIALQTILQKDFPVEKVYDQLENLILGLNSLSMGEMKK</sequence>
<dbReference type="PROSITE" id="PS01081">
    <property type="entry name" value="HTH_TETR_1"/>
    <property type="match status" value="1"/>
</dbReference>
<evidence type="ECO:0000256" key="1">
    <source>
        <dbReference type="ARBA" id="ARBA00022491"/>
    </source>
</evidence>
<feature type="domain" description="HTH tetR-type" evidence="4">
    <location>
        <begin position="6"/>
        <end position="66"/>
    </location>
</feature>
<dbReference type="PROSITE" id="PS50977">
    <property type="entry name" value="HTH_TETR_2"/>
    <property type="match status" value="1"/>
</dbReference>
<dbReference type="OrthoDB" id="9780939at2"/>
<dbReference type="RefSeq" id="WP_126293399.1">
    <property type="nucleotide sequence ID" value="NZ_RXNR01000010.1"/>
</dbReference>
<dbReference type="InterPro" id="IPR001647">
    <property type="entry name" value="HTH_TetR"/>
</dbReference>
<evidence type="ECO:0000256" key="2">
    <source>
        <dbReference type="ARBA" id="ARBA00023125"/>
    </source>
</evidence>
<organism evidence="5 6">
    <name type="scientific">Lysinibacillus telephonicus</name>
    <dbReference type="NCBI Taxonomy" id="1714840"/>
    <lineage>
        <taxon>Bacteria</taxon>
        <taxon>Bacillati</taxon>
        <taxon>Bacillota</taxon>
        <taxon>Bacilli</taxon>
        <taxon>Bacillales</taxon>
        <taxon>Bacillaceae</taxon>
        <taxon>Lysinibacillus</taxon>
    </lineage>
</organism>
<dbReference type="SUPFAM" id="SSF46689">
    <property type="entry name" value="Homeodomain-like"/>
    <property type="match status" value="1"/>
</dbReference>
<dbReference type="InterPro" id="IPR050624">
    <property type="entry name" value="HTH-type_Tx_Regulator"/>
</dbReference>
<evidence type="ECO:0000313" key="6">
    <source>
        <dbReference type="Proteomes" id="UP000276349"/>
    </source>
</evidence>
<dbReference type="SUPFAM" id="SSF48498">
    <property type="entry name" value="Tetracyclin repressor-like, C-terminal domain"/>
    <property type="match status" value="1"/>
</dbReference>
<gene>
    <name evidence="5" type="ORF">EKG35_05245</name>
</gene>
<dbReference type="InterPro" id="IPR036271">
    <property type="entry name" value="Tet_transcr_reg_TetR-rel_C_sf"/>
</dbReference>
<dbReference type="InterPro" id="IPR009057">
    <property type="entry name" value="Homeodomain-like_sf"/>
</dbReference>
<dbReference type="GO" id="GO:0003677">
    <property type="term" value="F:DNA binding"/>
    <property type="evidence" value="ECO:0007669"/>
    <property type="project" value="UniProtKB-UniRule"/>
</dbReference>
<evidence type="ECO:0000256" key="3">
    <source>
        <dbReference type="PROSITE-ProRule" id="PRU00335"/>
    </source>
</evidence>
<dbReference type="EMBL" id="RXNR01000010">
    <property type="protein sequence ID" value="RTQ94627.1"/>
    <property type="molecule type" value="Genomic_DNA"/>
</dbReference>
<keyword evidence="6" id="KW-1185">Reference proteome</keyword>
<dbReference type="AlphaFoldDB" id="A0A3S0QX43"/>
<reference evidence="5 6" key="1">
    <citation type="submission" date="2018-12" db="EMBL/GenBank/DDBJ databases">
        <authorList>
            <person name="Yu L."/>
        </authorList>
    </citation>
    <scope>NUCLEOTIDE SEQUENCE [LARGE SCALE GENOMIC DNA]</scope>
    <source>
        <strain evidence="5 6">S5H2222</strain>
    </source>
</reference>
<dbReference type="PANTHER" id="PTHR43479">
    <property type="entry name" value="ACREF/ENVCD OPERON REPRESSOR-RELATED"/>
    <property type="match status" value="1"/>
</dbReference>
<evidence type="ECO:0000259" key="4">
    <source>
        <dbReference type="PROSITE" id="PS50977"/>
    </source>
</evidence>
<comment type="caution">
    <text evidence="5">The sequence shown here is derived from an EMBL/GenBank/DDBJ whole genome shotgun (WGS) entry which is preliminary data.</text>
</comment>
<feature type="DNA-binding region" description="H-T-H motif" evidence="3">
    <location>
        <begin position="29"/>
        <end position="48"/>
    </location>
</feature>
<evidence type="ECO:0000313" key="5">
    <source>
        <dbReference type="EMBL" id="RTQ94627.1"/>
    </source>
</evidence>
<dbReference type="Proteomes" id="UP000276349">
    <property type="component" value="Unassembled WGS sequence"/>
</dbReference>
<keyword evidence="1" id="KW-0678">Repressor</keyword>
<keyword evidence="2 3" id="KW-0238">DNA-binding</keyword>
<dbReference type="PRINTS" id="PR00455">
    <property type="entry name" value="HTHTETR"/>
</dbReference>